<proteinExistence type="predicted"/>
<dbReference type="EMBL" id="JYNV01000129">
    <property type="protein sequence ID" value="KZM25382.1"/>
    <property type="molecule type" value="Genomic_DNA"/>
</dbReference>
<sequence length="284" mass="32102">MHSLRSLCTYLLLIATAAVVMTANPTSSHIFSCTGGSLYFTAHPTDIFLYQNPSLFHELYVYKCVTTVVFTSGDRGIVGNHSRSLEQGMEAAYSWMSGDNETWQTSTLRIGESDLKLSTHSEAFNMQIVYLRLPDGGPAGRGYEVHNRESLRKLYRGDIETIATTDGNATYTLESLKDLVAAILLESNATNVRVLDYKTGVPDDEDARYAGSFARRFDSNLNGLSLDFKRKVAAFFKYAEYDEHMCQSYDECLKYLKDDVQHRLFQDHDVLYAAEALEREYYVS</sequence>
<protein>
    <submittedName>
        <fullName evidence="1">Uncharacterized protein</fullName>
    </submittedName>
</protein>
<organism evidence="1 2">
    <name type="scientific">Didymella rabiei</name>
    <name type="common">Chickpea ascochyta blight fungus</name>
    <name type="synonym">Mycosphaerella rabiei</name>
    <dbReference type="NCBI Taxonomy" id="5454"/>
    <lineage>
        <taxon>Eukaryota</taxon>
        <taxon>Fungi</taxon>
        <taxon>Dikarya</taxon>
        <taxon>Ascomycota</taxon>
        <taxon>Pezizomycotina</taxon>
        <taxon>Dothideomycetes</taxon>
        <taxon>Pleosporomycetidae</taxon>
        <taxon>Pleosporales</taxon>
        <taxon>Pleosporineae</taxon>
        <taxon>Didymellaceae</taxon>
        <taxon>Ascochyta</taxon>
    </lineage>
</organism>
<keyword evidence="2" id="KW-1185">Reference proteome</keyword>
<accession>A0A163HNP0</accession>
<dbReference type="STRING" id="5454.A0A163HNP0"/>
<dbReference type="AlphaFoldDB" id="A0A163HNP0"/>
<comment type="caution">
    <text evidence="1">The sequence shown here is derived from an EMBL/GenBank/DDBJ whole genome shotgun (WGS) entry which is preliminary data.</text>
</comment>
<reference evidence="1 2" key="1">
    <citation type="journal article" date="2016" name="Sci. Rep.">
        <title>Draft genome sequencing and secretome analysis of fungal phytopathogen Ascochyta rabiei provides insight into the necrotrophic effector repertoire.</title>
        <authorList>
            <person name="Verma S."/>
            <person name="Gazara R.K."/>
            <person name="Nizam S."/>
            <person name="Parween S."/>
            <person name="Chattopadhyay D."/>
            <person name="Verma P.K."/>
        </authorList>
    </citation>
    <scope>NUCLEOTIDE SEQUENCE [LARGE SCALE GENOMIC DNA]</scope>
    <source>
        <strain evidence="1 2">ArDII</strain>
    </source>
</reference>
<name>A0A163HNP0_DIDRA</name>
<gene>
    <name evidence="1" type="ORF">ST47_g3528</name>
</gene>
<dbReference type="Proteomes" id="UP000076837">
    <property type="component" value="Unassembled WGS sequence"/>
</dbReference>
<evidence type="ECO:0000313" key="2">
    <source>
        <dbReference type="Proteomes" id="UP000076837"/>
    </source>
</evidence>
<evidence type="ECO:0000313" key="1">
    <source>
        <dbReference type="EMBL" id="KZM25382.1"/>
    </source>
</evidence>
<dbReference type="OrthoDB" id="203440at2759"/>